<protein>
    <submittedName>
        <fullName evidence="1">Uncharacterized protein</fullName>
    </submittedName>
</protein>
<dbReference type="AlphaFoldDB" id="A0A1H2JJS0"/>
<dbReference type="EMBL" id="FNLL01000013">
    <property type="protein sequence ID" value="SDU56612.1"/>
    <property type="molecule type" value="Genomic_DNA"/>
</dbReference>
<gene>
    <name evidence="1" type="ORF">SAMN04487931_11320</name>
</gene>
<evidence type="ECO:0000313" key="1">
    <source>
        <dbReference type="EMBL" id="SDU56612.1"/>
    </source>
</evidence>
<dbReference type="Proteomes" id="UP000199608">
    <property type="component" value="Unassembled WGS sequence"/>
</dbReference>
<evidence type="ECO:0000313" key="2">
    <source>
        <dbReference type="Proteomes" id="UP000199608"/>
    </source>
</evidence>
<keyword evidence="2" id="KW-1185">Reference proteome</keyword>
<reference evidence="2" key="1">
    <citation type="submission" date="2016-10" db="EMBL/GenBank/DDBJ databases">
        <authorList>
            <person name="Varghese N."/>
            <person name="Submissions S."/>
        </authorList>
    </citation>
    <scope>NUCLEOTIDE SEQUENCE [LARGE SCALE GENOMIC DNA]</scope>
    <source>
        <strain evidence="2">DSM 3384</strain>
    </source>
</reference>
<proteinExistence type="predicted"/>
<dbReference type="RefSeq" id="WP_014955569.1">
    <property type="nucleotide sequence ID" value="NZ_FNLL01000013.1"/>
</dbReference>
<accession>A0A1H2JJS0</accession>
<organism evidence="1 2">
    <name type="scientific">Desulfobacula phenolica</name>
    <dbReference type="NCBI Taxonomy" id="90732"/>
    <lineage>
        <taxon>Bacteria</taxon>
        <taxon>Pseudomonadati</taxon>
        <taxon>Thermodesulfobacteriota</taxon>
        <taxon>Desulfobacteria</taxon>
        <taxon>Desulfobacterales</taxon>
        <taxon>Desulfobacteraceae</taxon>
        <taxon>Desulfobacula</taxon>
    </lineage>
</organism>
<name>A0A1H2JJS0_9BACT</name>
<sequence length="67" mass="7592">MKCPTCGCDKFYVKDSDDEYEIYTFTIRNGNVSFEPDLDSSTLPELTDESEAFCNRCAWHGKLQIGG</sequence>